<dbReference type="Pfam" id="PF01812">
    <property type="entry name" value="5-FTHF_cyc-lig"/>
    <property type="match status" value="1"/>
</dbReference>
<evidence type="ECO:0000256" key="4">
    <source>
        <dbReference type="PIRSR" id="PIRSR006806-1"/>
    </source>
</evidence>
<reference evidence="6 7" key="1">
    <citation type="submission" date="2016-07" db="EMBL/GenBank/DDBJ databases">
        <title>Caryophanon tenue genome sequencing.</title>
        <authorList>
            <person name="Verma A."/>
            <person name="Pal Y."/>
            <person name="Krishnamurthi S."/>
        </authorList>
    </citation>
    <scope>NUCLEOTIDE SEQUENCE [LARGE SCALE GENOMIC DNA]</scope>
    <source>
        <strain evidence="6 7">DSM 14152</strain>
    </source>
</reference>
<keyword evidence="7" id="KW-1185">Reference proteome</keyword>
<dbReference type="GO" id="GO:0035999">
    <property type="term" value="P:tetrahydrofolate interconversion"/>
    <property type="evidence" value="ECO:0007669"/>
    <property type="project" value="TreeGrafter"/>
</dbReference>
<dbReference type="RefSeq" id="WP_066542382.1">
    <property type="nucleotide sequence ID" value="NZ_MASJ01000001.1"/>
</dbReference>
<dbReference type="STRING" id="33978.A6M13_01720"/>
<dbReference type="InterPro" id="IPR024185">
    <property type="entry name" value="FTHF_cligase-like_sf"/>
</dbReference>
<evidence type="ECO:0000256" key="3">
    <source>
        <dbReference type="ARBA" id="ARBA00022840"/>
    </source>
</evidence>
<evidence type="ECO:0000313" key="7">
    <source>
        <dbReference type="Proteomes" id="UP000093199"/>
    </source>
</evidence>
<feature type="binding site" evidence="4">
    <location>
        <begin position="133"/>
        <end position="141"/>
    </location>
    <ligand>
        <name>ATP</name>
        <dbReference type="ChEBI" id="CHEBI:30616"/>
    </ligand>
</feature>
<evidence type="ECO:0000256" key="2">
    <source>
        <dbReference type="ARBA" id="ARBA00022741"/>
    </source>
</evidence>
<comment type="caution">
    <text evidence="6">The sequence shown here is derived from an EMBL/GenBank/DDBJ whole genome shotgun (WGS) entry which is preliminary data.</text>
</comment>
<feature type="binding site" evidence="4">
    <location>
        <position position="49"/>
    </location>
    <ligand>
        <name>substrate</name>
    </ligand>
</feature>
<dbReference type="GO" id="GO:0030272">
    <property type="term" value="F:5-formyltetrahydrofolate cyclo-ligase activity"/>
    <property type="evidence" value="ECO:0007669"/>
    <property type="project" value="UniProtKB-EC"/>
</dbReference>
<keyword evidence="3 4" id="KW-0067">ATP-binding</keyword>
<evidence type="ECO:0000256" key="1">
    <source>
        <dbReference type="ARBA" id="ARBA00010638"/>
    </source>
</evidence>
<dbReference type="GO" id="GO:0005524">
    <property type="term" value="F:ATP binding"/>
    <property type="evidence" value="ECO:0007669"/>
    <property type="project" value="UniProtKB-KW"/>
</dbReference>
<evidence type="ECO:0000313" key="6">
    <source>
        <dbReference type="EMBL" id="OCS88589.1"/>
    </source>
</evidence>
<dbReference type="SUPFAM" id="SSF100950">
    <property type="entry name" value="NagB/RpiA/CoA transferase-like"/>
    <property type="match status" value="1"/>
</dbReference>
<comment type="similarity">
    <text evidence="1 5">Belongs to the 5-formyltetrahydrofolate cyclo-ligase family.</text>
</comment>
<dbReference type="GO" id="GO:0009396">
    <property type="term" value="P:folic acid-containing compound biosynthetic process"/>
    <property type="evidence" value="ECO:0007669"/>
    <property type="project" value="TreeGrafter"/>
</dbReference>
<dbReference type="AlphaFoldDB" id="A0A1C0YNE6"/>
<feature type="binding site" evidence="4">
    <location>
        <begin position="3"/>
        <end position="7"/>
    </location>
    <ligand>
        <name>ATP</name>
        <dbReference type="ChEBI" id="CHEBI:30616"/>
    </ligand>
</feature>
<dbReference type="EC" id="6.3.3.2" evidence="5"/>
<dbReference type="EMBL" id="MASJ01000001">
    <property type="protein sequence ID" value="OCS88589.1"/>
    <property type="molecule type" value="Genomic_DNA"/>
</dbReference>
<dbReference type="InterPro" id="IPR002698">
    <property type="entry name" value="FTHF_cligase"/>
</dbReference>
<keyword evidence="6" id="KW-0436">Ligase</keyword>
<feature type="binding site" evidence="4">
    <location>
        <position position="54"/>
    </location>
    <ligand>
        <name>substrate</name>
    </ligand>
</feature>
<keyword evidence="5" id="KW-0460">Magnesium</keyword>
<keyword evidence="5" id="KW-0479">Metal-binding</keyword>
<gene>
    <name evidence="6" type="ORF">A6M13_01720</name>
</gene>
<proteinExistence type="inferred from homology"/>
<comment type="catalytic activity">
    <reaction evidence="5">
        <text>(6S)-5-formyl-5,6,7,8-tetrahydrofolate + ATP = (6R)-5,10-methenyltetrahydrofolate + ADP + phosphate</text>
        <dbReference type="Rhea" id="RHEA:10488"/>
        <dbReference type="ChEBI" id="CHEBI:30616"/>
        <dbReference type="ChEBI" id="CHEBI:43474"/>
        <dbReference type="ChEBI" id="CHEBI:57455"/>
        <dbReference type="ChEBI" id="CHEBI:57457"/>
        <dbReference type="ChEBI" id="CHEBI:456216"/>
        <dbReference type="EC" id="6.3.3.2"/>
    </reaction>
</comment>
<dbReference type="GO" id="GO:0046872">
    <property type="term" value="F:metal ion binding"/>
    <property type="evidence" value="ECO:0007669"/>
    <property type="project" value="UniProtKB-KW"/>
</dbReference>
<dbReference type="PANTHER" id="PTHR23407">
    <property type="entry name" value="ATPASE INHIBITOR/5-FORMYLTETRAHYDROFOLATE CYCLO-LIGASE"/>
    <property type="match status" value="1"/>
</dbReference>
<comment type="cofactor">
    <cofactor evidence="5">
        <name>Mg(2+)</name>
        <dbReference type="ChEBI" id="CHEBI:18420"/>
    </cofactor>
</comment>
<dbReference type="Proteomes" id="UP000093199">
    <property type="component" value="Unassembled WGS sequence"/>
</dbReference>
<dbReference type="InterPro" id="IPR037171">
    <property type="entry name" value="NagB/RpiA_transferase-like"/>
</dbReference>
<dbReference type="PANTHER" id="PTHR23407:SF1">
    <property type="entry name" value="5-FORMYLTETRAHYDROFOLATE CYCLO-LIGASE"/>
    <property type="match status" value="1"/>
</dbReference>
<sequence>MDKKQLRNETLHTLRMMNQQQYIERSHQLTTQLLQMPAIQEASVIAVTISAFPEVALQPFIEALWQQQKTVVAPKCDAKTRQMDFYQFTSFDELEQVYLHLYEPKRIQTNYVSPRQLDVMIVPGVVFSTDGYRIGFGGGYYDRYLPTTTATRISVAFEEQIRSAIPHEAHDCPVQYIVTEQGIIVSS</sequence>
<protein>
    <recommendedName>
        <fullName evidence="5">5-formyltetrahydrofolate cyclo-ligase</fullName>
        <ecNumber evidence="5">6.3.3.2</ecNumber>
    </recommendedName>
</protein>
<name>A0A1C0YNE6_9BACL</name>
<organism evidence="6 7">
    <name type="scientific">Caryophanon tenue</name>
    <dbReference type="NCBI Taxonomy" id="33978"/>
    <lineage>
        <taxon>Bacteria</taxon>
        <taxon>Bacillati</taxon>
        <taxon>Bacillota</taxon>
        <taxon>Bacilli</taxon>
        <taxon>Bacillales</taxon>
        <taxon>Caryophanaceae</taxon>
        <taxon>Caryophanon</taxon>
    </lineage>
</organism>
<evidence type="ECO:0000256" key="5">
    <source>
        <dbReference type="RuleBase" id="RU361279"/>
    </source>
</evidence>
<keyword evidence="2 4" id="KW-0547">Nucleotide-binding</keyword>
<dbReference type="OrthoDB" id="9801938at2"/>
<dbReference type="PIRSF" id="PIRSF006806">
    <property type="entry name" value="FTHF_cligase"/>
    <property type="match status" value="1"/>
</dbReference>
<accession>A0A1C0YNE6</accession>
<dbReference type="Gene3D" id="3.40.50.10420">
    <property type="entry name" value="NagB/RpiA/CoA transferase-like"/>
    <property type="match status" value="1"/>
</dbReference>
<dbReference type="NCBIfam" id="TIGR02727">
    <property type="entry name" value="MTHFS_bact"/>
    <property type="match status" value="1"/>
</dbReference>